<accession>A0A3N5A3N4</accession>
<comment type="subcellular location">
    <subcellularLocation>
        <location evidence="2">Cell membrane</location>
    </subcellularLocation>
</comment>
<evidence type="ECO:0000256" key="4">
    <source>
        <dbReference type="ARBA" id="ARBA00022553"/>
    </source>
</evidence>
<evidence type="ECO:0000256" key="2">
    <source>
        <dbReference type="ARBA" id="ARBA00004236"/>
    </source>
</evidence>
<keyword evidence="15" id="KW-1185">Reference proteome</keyword>
<dbReference type="EC" id="2.7.13.3" evidence="3"/>
<feature type="region of interest" description="Disordered" evidence="11">
    <location>
        <begin position="1"/>
        <end position="70"/>
    </location>
</feature>
<feature type="region of interest" description="Disordered" evidence="11">
    <location>
        <begin position="295"/>
        <end position="336"/>
    </location>
</feature>
<evidence type="ECO:0000256" key="6">
    <source>
        <dbReference type="ARBA" id="ARBA00022741"/>
    </source>
</evidence>
<dbReference type="EMBL" id="RKRA01000001">
    <property type="protein sequence ID" value="RPF26411.1"/>
    <property type="molecule type" value="Genomic_DNA"/>
</dbReference>
<feature type="compositionally biased region" description="Basic and acidic residues" evidence="11">
    <location>
        <begin position="295"/>
        <end position="313"/>
    </location>
</feature>
<dbReference type="SMART" id="SM00387">
    <property type="entry name" value="HATPase_c"/>
    <property type="match status" value="1"/>
</dbReference>
<dbReference type="Gene3D" id="3.30.450.20">
    <property type="entry name" value="PAS domain"/>
    <property type="match status" value="1"/>
</dbReference>
<dbReference type="InterPro" id="IPR003594">
    <property type="entry name" value="HATPase_dom"/>
</dbReference>
<dbReference type="InterPro" id="IPR004358">
    <property type="entry name" value="Sig_transdc_His_kin-like_C"/>
</dbReference>
<dbReference type="Gene3D" id="1.10.287.130">
    <property type="match status" value="1"/>
</dbReference>
<evidence type="ECO:0000256" key="10">
    <source>
        <dbReference type="ARBA" id="ARBA00039401"/>
    </source>
</evidence>
<dbReference type="GO" id="GO:0030295">
    <property type="term" value="F:protein kinase activator activity"/>
    <property type="evidence" value="ECO:0007669"/>
    <property type="project" value="TreeGrafter"/>
</dbReference>
<feature type="transmembrane region" description="Helical" evidence="12">
    <location>
        <begin position="135"/>
        <end position="152"/>
    </location>
</feature>
<evidence type="ECO:0000256" key="7">
    <source>
        <dbReference type="ARBA" id="ARBA00022777"/>
    </source>
</evidence>
<dbReference type="SUPFAM" id="SSF47384">
    <property type="entry name" value="Homodimeric domain of signal transducing histidine kinase"/>
    <property type="match status" value="1"/>
</dbReference>
<dbReference type="PANTHER" id="PTHR42878:SF7">
    <property type="entry name" value="SENSOR HISTIDINE KINASE GLRK"/>
    <property type="match status" value="1"/>
</dbReference>
<name>A0A3N5A3N4_9MICO</name>
<keyword evidence="12" id="KW-0472">Membrane</keyword>
<feature type="domain" description="Histidine kinase" evidence="13">
    <location>
        <begin position="401"/>
        <end position="616"/>
    </location>
</feature>
<dbReference type="PANTHER" id="PTHR42878">
    <property type="entry name" value="TWO-COMPONENT HISTIDINE KINASE"/>
    <property type="match status" value="1"/>
</dbReference>
<dbReference type="GO" id="GO:0000156">
    <property type="term" value="F:phosphorelay response regulator activity"/>
    <property type="evidence" value="ECO:0007669"/>
    <property type="project" value="TreeGrafter"/>
</dbReference>
<dbReference type="InterPro" id="IPR003661">
    <property type="entry name" value="HisK_dim/P_dom"/>
</dbReference>
<keyword evidence="7" id="KW-0418">Kinase</keyword>
<dbReference type="GO" id="GO:0005886">
    <property type="term" value="C:plasma membrane"/>
    <property type="evidence" value="ECO:0007669"/>
    <property type="project" value="UniProtKB-SubCell"/>
</dbReference>
<reference evidence="14 15" key="1">
    <citation type="submission" date="2018-11" db="EMBL/GenBank/DDBJ databases">
        <title>Sequencing the genomes of 1000 actinobacteria strains.</title>
        <authorList>
            <person name="Klenk H.-P."/>
        </authorList>
    </citation>
    <scope>NUCLEOTIDE SEQUENCE [LARGE SCALE GENOMIC DNA]</scope>
    <source>
        <strain evidence="14 15">DSM 14418</strain>
    </source>
</reference>
<evidence type="ECO:0000313" key="15">
    <source>
        <dbReference type="Proteomes" id="UP000280726"/>
    </source>
</evidence>
<proteinExistence type="predicted"/>
<keyword evidence="4" id="KW-0597">Phosphoprotein</keyword>
<dbReference type="InterPro" id="IPR036890">
    <property type="entry name" value="HATPase_C_sf"/>
</dbReference>
<dbReference type="GO" id="GO:0007234">
    <property type="term" value="P:osmosensory signaling via phosphorelay pathway"/>
    <property type="evidence" value="ECO:0007669"/>
    <property type="project" value="TreeGrafter"/>
</dbReference>
<dbReference type="PRINTS" id="PR00344">
    <property type="entry name" value="BCTRLSENSOR"/>
</dbReference>
<feature type="compositionally biased region" description="Low complexity" evidence="11">
    <location>
        <begin position="14"/>
        <end position="28"/>
    </location>
</feature>
<dbReference type="GO" id="GO:0005524">
    <property type="term" value="F:ATP binding"/>
    <property type="evidence" value="ECO:0007669"/>
    <property type="project" value="UniProtKB-KW"/>
</dbReference>
<dbReference type="InterPro" id="IPR036097">
    <property type="entry name" value="HisK_dim/P_sf"/>
</dbReference>
<feature type="transmembrane region" description="Helical" evidence="12">
    <location>
        <begin position="84"/>
        <end position="103"/>
    </location>
</feature>
<dbReference type="Proteomes" id="UP000280726">
    <property type="component" value="Unassembled WGS sequence"/>
</dbReference>
<evidence type="ECO:0000313" key="14">
    <source>
        <dbReference type="EMBL" id="RPF26411.1"/>
    </source>
</evidence>
<keyword evidence="5" id="KW-0808">Transferase</keyword>
<dbReference type="SMART" id="SM00388">
    <property type="entry name" value="HisKA"/>
    <property type="match status" value="1"/>
</dbReference>
<evidence type="ECO:0000256" key="3">
    <source>
        <dbReference type="ARBA" id="ARBA00012438"/>
    </source>
</evidence>
<evidence type="ECO:0000256" key="11">
    <source>
        <dbReference type="SAM" id="MobiDB-lite"/>
    </source>
</evidence>
<keyword evidence="8" id="KW-0067">ATP-binding</keyword>
<keyword evidence="6" id="KW-0547">Nucleotide-binding</keyword>
<keyword evidence="12" id="KW-1133">Transmembrane helix</keyword>
<dbReference type="SUPFAM" id="SSF55785">
    <property type="entry name" value="PYP-like sensor domain (PAS domain)"/>
    <property type="match status" value="1"/>
</dbReference>
<feature type="compositionally biased region" description="Low complexity" evidence="11">
    <location>
        <begin position="41"/>
        <end position="64"/>
    </location>
</feature>
<sequence length="627" mass="66014">MPLHGVVPGGTGTTAGADDGPQGGPSADTAAPRTTQAPSTAETPPGAEAGVAPGRAPRGPATPARRPEVPTAGEGHLSVFLRQLPFTGVTLAILAGVLVYAPTMLDDSTFLAAFAVAGSAVALSVLVPWRRLPVWLSAAVPLLDMLAIGLAVESGFRVSMLLVLPVLWMATVFGAAGVVVAVAVGTLAAWGTRVLGTAHFDGDDIPRLFILPLVLLAVALYVHLAERRSAARRDLLARQSSLVEEILADARYNERLLQSILNTVDVGVVALDADGRVTLVNRAYTTATQGRLRVGDDARERARARGESPDRRRGPVTTYAADGQSPLRPDESPLARAAGGRDIERELIWWDFGPGLARRAYRVSANQLQRADGRPAGAVVVYQDLTSEMAALAEREDFVSAVSHEVRTPLTSVVGYLELAAEDPSLPPVVREHLAVAERNAERIQGIVEALLDAATVRERVEICHDPLDLRDVVAEAVEDHRPRATAGGVVVELHDGMPLPVDGDRLRLAQVVANVLSNAVKYSRAGGRVDVVAEPVDDEVVVRVADTGIGIAPEDQARLFTRFYRAAAVRRGDVPGTGLGLHLAREIVEAHGGTIALRSALGEGTEVTIVLPLAGRPSARRAGGAG</sequence>
<dbReference type="Pfam" id="PF00512">
    <property type="entry name" value="HisKA"/>
    <property type="match status" value="1"/>
</dbReference>
<dbReference type="RefSeq" id="WP_170175209.1">
    <property type="nucleotide sequence ID" value="NZ_RKRA01000001.1"/>
</dbReference>
<comment type="caution">
    <text evidence="14">The sequence shown here is derived from an EMBL/GenBank/DDBJ whole genome shotgun (WGS) entry which is preliminary data.</text>
</comment>
<dbReference type="GO" id="GO:0000155">
    <property type="term" value="F:phosphorelay sensor kinase activity"/>
    <property type="evidence" value="ECO:0007669"/>
    <property type="project" value="InterPro"/>
</dbReference>
<dbReference type="CDD" id="cd00082">
    <property type="entry name" value="HisKA"/>
    <property type="match status" value="1"/>
</dbReference>
<feature type="transmembrane region" description="Helical" evidence="12">
    <location>
        <begin position="110"/>
        <end position="129"/>
    </location>
</feature>
<evidence type="ECO:0000259" key="13">
    <source>
        <dbReference type="PROSITE" id="PS50109"/>
    </source>
</evidence>
<dbReference type="FunFam" id="3.30.565.10:FF:000006">
    <property type="entry name" value="Sensor histidine kinase WalK"/>
    <property type="match status" value="1"/>
</dbReference>
<evidence type="ECO:0000256" key="1">
    <source>
        <dbReference type="ARBA" id="ARBA00000085"/>
    </source>
</evidence>
<evidence type="ECO:0000256" key="8">
    <source>
        <dbReference type="ARBA" id="ARBA00022840"/>
    </source>
</evidence>
<dbReference type="Pfam" id="PF02518">
    <property type="entry name" value="HATPase_c"/>
    <property type="match status" value="1"/>
</dbReference>
<organism evidence="14 15">
    <name type="scientific">Georgenia muralis</name>
    <dbReference type="NCBI Taxonomy" id="154117"/>
    <lineage>
        <taxon>Bacteria</taxon>
        <taxon>Bacillati</taxon>
        <taxon>Actinomycetota</taxon>
        <taxon>Actinomycetes</taxon>
        <taxon>Micrococcales</taxon>
        <taxon>Bogoriellaceae</taxon>
        <taxon>Georgenia</taxon>
    </lineage>
</organism>
<dbReference type="InterPro" id="IPR005467">
    <property type="entry name" value="His_kinase_dom"/>
</dbReference>
<protein>
    <recommendedName>
        <fullName evidence="10">Sensor-like histidine kinase SenX3</fullName>
        <ecNumber evidence="3">2.7.13.3</ecNumber>
    </recommendedName>
</protein>
<keyword evidence="9" id="KW-0902">Two-component regulatory system</keyword>
<dbReference type="AlphaFoldDB" id="A0A3N5A3N4"/>
<dbReference type="Gene3D" id="3.30.565.10">
    <property type="entry name" value="Histidine kinase-like ATPase, C-terminal domain"/>
    <property type="match status" value="1"/>
</dbReference>
<dbReference type="CDD" id="cd00075">
    <property type="entry name" value="HATPase"/>
    <property type="match status" value="1"/>
</dbReference>
<dbReference type="PROSITE" id="PS50109">
    <property type="entry name" value="HIS_KIN"/>
    <property type="match status" value="1"/>
</dbReference>
<evidence type="ECO:0000256" key="9">
    <source>
        <dbReference type="ARBA" id="ARBA00023012"/>
    </source>
</evidence>
<dbReference type="InterPro" id="IPR035965">
    <property type="entry name" value="PAS-like_dom_sf"/>
</dbReference>
<dbReference type="SUPFAM" id="SSF55874">
    <property type="entry name" value="ATPase domain of HSP90 chaperone/DNA topoisomerase II/histidine kinase"/>
    <property type="match status" value="1"/>
</dbReference>
<gene>
    <name evidence="14" type="ORF">EDD32_0850</name>
</gene>
<comment type="catalytic activity">
    <reaction evidence="1">
        <text>ATP + protein L-histidine = ADP + protein N-phospho-L-histidine.</text>
        <dbReference type="EC" id="2.7.13.3"/>
    </reaction>
</comment>
<keyword evidence="12" id="KW-0812">Transmembrane</keyword>
<evidence type="ECO:0000256" key="5">
    <source>
        <dbReference type="ARBA" id="ARBA00022679"/>
    </source>
</evidence>
<feature type="transmembrane region" description="Helical" evidence="12">
    <location>
        <begin position="161"/>
        <end position="185"/>
    </location>
</feature>
<feature type="transmembrane region" description="Helical" evidence="12">
    <location>
        <begin position="205"/>
        <end position="224"/>
    </location>
</feature>
<evidence type="ECO:0000256" key="12">
    <source>
        <dbReference type="SAM" id="Phobius"/>
    </source>
</evidence>
<dbReference type="InterPro" id="IPR050351">
    <property type="entry name" value="BphY/WalK/GraS-like"/>
</dbReference>